<gene>
    <name evidence="1" type="ORF">L484_011001</name>
</gene>
<name>W9RH88_9ROSA</name>
<evidence type="ECO:0000313" key="1">
    <source>
        <dbReference type="EMBL" id="EXB74723.1"/>
    </source>
</evidence>
<keyword evidence="2" id="KW-1185">Reference proteome</keyword>
<sequence length="93" mass="11151">MKGVELKKWGVYLVYEGEDDYEGDEESLDESQQSISEKLAKFFRTFEEGDNVNSEYSCDQVETSVQETRGRAQMFCNLHFVIVEFLRRFRWWM</sequence>
<evidence type="ECO:0000313" key="2">
    <source>
        <dbReference type="Proteomes" id="UP000030645"/>
    </source>
</evidence>
<protein>
    <submittedName>
        <fullName evidence="1">Uncharacterized protein</fullName>
    </submittedName>
</protein>
<dbReference type="Proteomes" id="UP000030645">
    <property type="component" value="Unassembled WGS sequence"/>
</dbReference>
<dbReference type="EMBL" id="KE344656">
    <property type="protein sequence ID" value="EXB74723.1"/>
    <property type="molecule type" value="Genomic_DNA"/>
</dbReference>
<accession>W9RH88</accession>
<dbReference type="AlphaFoldDB" id="W9RH88"/>
<reference evidence="2" key="1">
    <citation type="submission" date="2013-01" db="EMBL/GenBank/DDBJ databases">
        <title>Draft Genome Sequence of a Mulberry Tree, Morus notabilis C.K. Schneid.</title>
        <authorList>
            <person name="He N."/>
            <person name="Zhao S."/>
        </authorList>
    </citation>
    <scope>NUCLEOTIDE SEQUENCE</scope>
</reference>
<organism evidence="1 2">
    <name type="scientific">Morus notabilis</name>
    <dbReference type="NCBI Taxonomy" id="981085"/>
    <lineage>
        <taxon>Eukaryota</taxon>
        <taxon>Viridiplantae</taxon>
        <taxon>Streptophyta</taxon>
        <taxon>Embryophyta</taxon>
        <taxon>Tracheophyta</taxon>
        <taxon>Spermatophyta</taxon>
        <taxon>Magnoliopsida</taxon>
        <taxon>eudicotyledons</taxon>
        <taxon>Gunneridae</taxon>
        <taxon>Pentapetalae</taxon>
        <taxon>rosids</taxon>
        <taxon>fabids</taxon>
        <taxon>Rosales</taxon>
        <taxon>Moraceae</taxon>
        <taxon>Moreae</taxon>
        <taxon>Morus</taxon>
    </lineage>
</organism>
<proteinExistence type="predicted"/>